<dbReference type="SMART" id="SM00567">
    <property type="entry name" value="EZ_HEAT"/>
    <property type="match status" value="3"/>
</dbReference>
<organism evidence="2 3">
    <name type="scientific">Rubinisphaera italica</name>
    <dbReference type="NCBI Taxonomy" id="2527969"/>
    <lineage>
        <taxon>Bacteria</taxon>
        <taxon>Pseudomonadati</taxon>
        <taxon>Planctomycetota</taxon>
        <taxon>Planctomycetia</taxon>
        <taxon>Planctomycetales</taxon>
        <taxon>Planctomycetaceae</taxon>
        <taxon>Rubinisphaera</taxon>
    </lineage>
</organism>
<evidence type="ECO:0000313" key="3">
    <source>
        <dbReference type="Proteomes" id="UP000316095"/>
    </source>
</evidence>
<dbReference type="SUPFAM" id="SSF48371">
    <property type="entry name" value="ARM repeat"/>
    <property type="match status" value="1"/>
</dbReference>
<dbReference type="InterPro" id="IPR011989">
    <property type="entry name" value="ARM-like"/>
</dbReference>
<comment type="caution">
    <text evidence="2">The sequence shown here is derived from an EMBL/GenBank/DDBJ whole genome shotgun (WGS) entry which is preliminary data.</text>
</comment>
<evidence type="ECO:0000313" key="2">
    <source>
        <dbReference type="EMBL" id="TWT61566.1"/>
    </source>
</evidence>
<sequence length="714" mass="76049" precursor="true">MLNSLQRNVICFTALFVALCANSLWAFQTPGSSSGQEQQLLAVLQSDAPAAEKALVCKSLAIYGSDAAVPELAKLLPNPQLSSWARIALEAIPGEASNEALRNAADSLKGRLLVGVINSISFRQDEKAVELLIAKLNDSDNEVAAAAAVALGHIGNTDATQALREALASAPVEQRSAIAEGCVLSAERLHNEGNSVEAMEIYDEVRHADVPLQRIIEATRGAILTRKQEGIPLLIETFRSQDKKMFQLALGTAREFPGGEVDQALAEELSKTSPERAALLIQAMADRPETVSLPVVLDAAKQGDKQVRLSALHALQRVGDDTCLSALLAIATDSDEELAAAAQATLAALPGQNVNQRIAEQLPQATGEQYLILLQLIGQRRIDSNVEDVEQALNNPNANVRSAAFIALGEIVSLKKLSVLLSQVVQPGHAEDLPVAKLALKTASVRMPDREACAAELAAAMKDAPVSAQTTLLEILTDVGGSNALQTLASAAKSDEPELQDTASRLLGTWNSVAAAPVLLDLAKTAPAEKYRVRALRGYLGLARKFSMPDDQRTEMCQNAFTATNRISEHRLALDVLQLHPSPSGLKQAIDAMDMPNLKTDATATAMVIAQKLGKKGIKVNQLMSSAGFEKVKLEIVKAEYGAGSQQKDVTDILRKQASDSLLIRLAASGYNASFGGDPAPGVVKQLKIQYRINDKASEATFAENALILLPLPK</sequence>
<dbReference type="OrthoDB" id="234429at2"/>
<dbReference type="Gene3D" id="1.25.10.10">
    <property type="entry name" value="Leucine-rich Repeat Variant"/>
    <property type="match status" value="3"/>
</dbReference>
<feature type="chain" id="PRO_5022825596" evidence="1">
    <location>
        <begin position="27"/>
        <end position="714"/>
    </location>
</feature>
<dbReference type="EMBL" id="SJPG01000001">
    <property type="protein sequence ID" value="TWT61566.1"/>
    <property type="molecule type" value="Genomic_DNA"/>
</dbReference>
<dbReference type="Proteomes" id="UP000316095">
    <property type="component" value="Unassembled WGS sequence"/>
</dbReference>
<dbReference type="PANTHER" id="PTHR12697">
    <property type="entry name" value="PBS LYASE HEAT-LIKE PROTEIN"/>
    <property type="match status" value="1"/>
</dbReference>
<dbReference type="PANTHER" id="PTHR12697:SF5">
    <property type="entry name" value="DEOXYHYPUSINE HYDROXYLASE"/>
    <property type="match status" value="1"/>
</dbReference>
<name>A0A5C5XEN3_9PLAN</name>
<keyword evidence="1" id="KW-0732">Signal</keyword>
<keyword evidence="3" id="KW-1185">Reference proteome</keyword>
<gene>
    <name evidence="2" type="ORF">Pan54_23020</name>
</gene>
<feature type="signal peptide" evidence="1">
    <location>
        <begin position="1"/>
        <end position="26"/>
    </location>
</feature>
<dbReference type="AlphaFoldDB" id="A0A5C5XEN3"/>
<evidence type="ECO:0000256" key="1">
    <source>
        <dbReference type="SAM" id="SignalP"/>
    </source>
</evidence>
<dbReference type="InterPro" id="IPR004155">
    <property type="entry name" value="PBS_lyase_HEAT"/>
</dbReference>
<accession>A0A5C5XEN3</accession>
<dbReference type="RefSeq" id="WP_146503540.1">
    <property type="nucleotide sequence ID" value="NZ_SJPG01000001.1"/>
</dbReference>
<protein>
    <submittedName>
        <fullName evidence="2">HEAT repeat protein</fullName>
    </submittedName>
</protein>
<dbReference type="GO" id="GO:0019135">
    <property type="term" value="F:deoxyhypusine monooxygenase activity"/>
    <property type="evidence" value="ECO:0007669"/>
    <property type="project" value="TreeGrafter"/>
</dbReference>
<dbReference type="InterPro" id="IPR016024">
    <property type="entry name" value="ARM-type_fold"/>
</dbReference>
<dbReference type="Pfam" id="PF13646">
    <property type="entry name" value="HEAT_2"/>
    <property type="match status" value="2"/>
</dbReference>
<reference evidence="2 3" key="1">
    <citation type="submission" date="2019-02" db="EMBL/GenBank/DDBJ databases">
        <title>Deep-cultivation of Planctomycetes and their phenomic and genomic characterization uncovers novel biology.</title>
        <authorList>
            <person name="Wiegand S."/>
            <person name="Jogler M."/>
            <person name="Boedeker C."/>
            <person name="Pinto D."/>
            <person name="Vollmers J."/>
            <person name="Rivas-Marin E."/>
            <person name="Kohn T."/>
            <person name="Peeters S.H."/>
            <person name="Heuer A."/>
            <person name="Rast P."/>
            <person name="Oberbeckmann S."/>
            <person name="Bunk B."/>
            <person name="Jeske O."/>
            <person name="Meyerdierks A."/>
            <person name="Storesund J.E."/>
            <person name="Kallscheuer N."/>
            <person name="Luecker S."/>
            <person name="Lage O.M."/>
            <person name="Pohl T."/>
            <person name="Merkel B.J."/>
            <person name="Hornburger P."/>
            <person name="Mueller R.-W."/>
            <person name="Bruemmer F."/>
            <person name="Labrenz M."/>
            <person name="Spormann A.M."/>
            <person name="Op Den Camp H."/>
            <person name="Overmann J."/>
            <person name="Amann R."/>
            <person name="Jetten M.S.M."/>
            <person name="Mascher T."/>
            <person name="Medema M.H."/>
            <person name="Devos D.P."/>
            <person name="Kaster A.-K."/>
            <person name="Ovreas L."/>
            <person name="Rohde M."/>
            <person name="Galperin M.Y."/>
            <person name="Jogler C."/>
        </authorList>
    </citation>
    <scope>NUCLEOTIDE SEQUENCE [LARGE SCALE GENOMIC DNA]</scope>
    <source>
        <strain evidence="2 3">Pan54</strain>
    </source>
</reference>
<proteinExistence type="predicted"/>